<dbReference type="CDD" id="cd08602">
    <property type="entry name" value="GDPD_ScGlpQ1_like"/>
    <property type="match status" value="1"/>
</dbReference>
<feature type="domain" description="GP-PDE" evidence="8">
    <location>
        <begin position="83"/>
        <end position="374"/>
    </location>
</feature>
<dbReference type="InterPro" id="IPR017946">
    <property type="entry name" value="PLC-like_Pdiesterase_TIM-brl"/>
</dbReference>
<proteinExistence type="inferred from homology"/>
<evidence type="ECO:0000256" key="2">
    <source>
        <dbReference type="ARBA" id="ARBA00012247"/>
    </source>
</evidence>
<organism evidence="9">
    <name type="scientific">Sesamum calycinum</name>
    <dbReference type="NCBI Taxonomy" id="2727403"/>
    <lineage>
        <taxon>Eukaryota</taxon>
        <taxon>Viridiplantae</taxon>
        <taxon>Streptophyta</taxon>
        <taxon>Embryophyta</taxon>
        <taxon>Tracheophyta</taxon>
        <taxon>Spermatophyta</taxon>
        <taxon>Magnoliopsida</taxon>
        <taxon>eudicotyledons</taxon>
        <taxon>Gunneridae</taxon>
        <taxon>Pentapetalae</taxon>
        <taxon>asterids</taxon>
        <taxon>lamiids</taxon>
        <taxon>Lamiales</taxon>
        <taxon>Pedaliaceae</taxon>
        <taxon>Sesamum</taxon>
    </lineage>
</organism>
<sequence length="404" mass="46470">MLFLSSFLNDYPVMDAVTCGGEWGESGRVVFRCSVLKIWDLGFVGLVPFVLLLLFVGCSARVLYPLPSRRNDRNRRPLQTFRAYNVAHRGSNGELPEETSAAYMRAIEEGADFIESDVLASKDGVLICFHDVNLDDTTDIANHTEFSDRKRTYEVQGANITGYFTVDFTLEELKSLRVKQRYSFRDQQYNGKFSIITFEEFISIALDAPRVVGIYPEIKNPVFINQHVKWSKGKKFEDIFVETLKKYGYEGSYLSKKWLKQPAFIQSFAPTSLTHFGRSLQIITSTIKEYVVGIGPWKDNLVTASNNYLQTPTDLVARAHAHNLQVHPYTFRNENQFLHFNFSQDPYNEYDYWIKKIGVDGLFTDFTGSLHHYQEWTSPFSSSEKDAYNLLDKIVAMISKFKHS</sequence>
<reference evidence="9" key="1">
    <citation type="submission" date="2020-06" db="EMBL/GenBank/DDBJ databases">
        <authorList>
            <person name="Li T."/>
            <person name="Hu X."/>
            <person name="Zhang T."/>
            <person name="Song X."/>
            <person name="Zhang H."/>
            <person name="Dai N."/>
            <person name="Sheng W."/>
            <person name="Hou X."/>
            <person name="Wei L."/>
        </authorList>
    </citation>
    <scope>NUCLEOTIDE SEQUENCE</scope>
    <source>
        <strain evidence="9">KEN8</strain>
        <tissue evidence="9">Leaf</tissue>
    </source>
</reference>
<protein>
    <recommendedName>
        <fullName evidence="2">glycerophosphodiester phosphodiesterase</fullName>
        <ecNumber evidence="2">3.1.4.46</ecNumber>
    </recommendedName>
</protein>
<dbReference type="InterPro" id="IPR030395">
    <property type="entry name" value="GP_PDE_dom"/>
</dbReference>
<dbReference type="AlphaFoldDB" id="A0AAW2NFR3"/>
<evidence type="ECO:0000256" key="6">
    <source>
        <dbReference type="ARBA" id="ARBA00047512"/>
    </source>
</evidence>
<reference evidence="9" key="2">
    <citation type="journal article" date="2024" name="Plant">
        <title>Genomic evolution and insights into agronomic trait innovations of Sesamum species.</title>
        <authorList>
            <person name="Miao H."/>
            <person name="Wang L."/>
            <person name="Qu L."/>
            <person name="Liu H."/>
            <person name="Sun Y."/>
            <person name="Le M."/>
            <person name="Wang Q."/>
            <person name="Wei S."/>
            <person name="Zheng Y."/>
            <person name="Lin W."/>
            <person name="Duan Y."/>
            <person name="Cao H."/>
            <person name="Xiong S."/>
            <person name="Wang X."/>
            <person name="Wei L."/>
            <person name="Li C."/>
            <person name="Ma Q."/>
            <person name="Ju M."/>
            <person name="Zhao R."/>
            <person name="Li G."/>
            <person name="Mu C."/>
            <person name="Tian Q."/>
            <person name="Mei H."/>
            <person name="Zhang T."/>
            <person name="Gao T."/>
            <person name="Zhang H."/>
        </authorList>
    </citation>
    <scope>NUCLEOTIDE SEQUENCE</scope>
    <source>
        <strain evidence="9">KEN8</strain>
    </source>
</reference>
<keyword evidence="7" id="KW-1133">Transmembrane helix</keyword>
<dbReference type="Pfam" id="PF03009">
    <property type="entry name" value="GDPD"/>
    <property type="match status" value="1"/>
</dbReference>
<comment type="caution">
    <text evidence="9">The sequence shown here is derived from an EMBL/GenBank/DDBJ whole genome shotgun (WGS) entry which is preliminary data.</text>
</comment>
<keyword evidence="4" id="KW-0319">Glycerol metabolism</keyword>
<evidence type="ECO:0000256" key="4">
    <source>
        <dbReference type="ARBA" id="ARBA00022798"/>
    </source>
</evidence>
<dbReference type="EMBL" id="JACGWM010000011">
    <property type="protein sequence ID" value="KAL0342439.1"/>
    <property type="molecule type" value="Genomic_DNA"/>
</dbReference>
<dbReference type="PROSITE" id="PS51704">
    <property type="entry name" value="GP_PDE"/>
    <property type="match status" value="1"/>
</dbReference>
<dbReference type="GO" id="GO:0008889">
    <property type="term" value="F:glycerophosphodiester phosphodiesterase activity"/>
    <property type="evidence" value="ECO:0007669"/>
    <property type="project" value="UniProtKB-EC"/>
</dbReference>
<dbReference type="Gene3D" id="3.20.20.190">
    <property type="entry name" value="Phosphatidylinositol (PI) phosphodiesterase"/>
    <property type="match status" value="1"/>
</dbReference>
<name>A0AAW2NFR3_9LAMI</name>
<dbReference type="SUPFAM" id="SSF51695">
    <property type="entry name" value="PLC-like phosphodiesterases"/>
    <property type="match status" value="1"/>
</dbReference>
<comment type="catalytic activity">
    <reaction evidence="6">
        <text>a sn-glycero-3-phosphodiester + H2O = an alcohol + sn-glycerol 3-phosphate + H(+)</text>
        <dbReference type="Rhea" id="RHEA:12969"/>
        <dbReference type="ChEBI" id="CHEBI:15377"/>
        <dbReference type="ChEBI" id="CHEBI:15378"/>
        <dbReference type="ChEBI" id="CHEBI:30879"/>
        <dbReference type="ChEBI" id="CHEBI:57597"/>
        <dbReference type="ChEBI" id="CHEBI:83408"/>
        <dbReference type="EC" id="3.1.4.46"/>
    </reaction>
</comment>
<comment type="similarity">
    <text evidence="1">Belongs to the glycerophosphoryl diester phosphodiesterase family.</text>
</comment>
<dbReference type="PANTHER" id="PTHR43620:SF7">
    <property type="entry name" value="GLYCEROPHOSPHODIESTER PHOSPHODIESTERASE GDPD5-RELATED"/>
    <property type="match status" value="1"/>
</dbReference>
<evidence type="ECO:0000256" key="1">
    <source>
        <dbReference type="ARBA" id="ARBA00007277"/>
    </source>
</evidence>
<evidence type="ECO:0000256" key="3">
    <source>
        <dbReference type="ARBA" id="ARBA00022729"/>
    </source>
</evidence>
<dbReference type="GO" id="GO:0006071">
    <property type="term" value="P:glycerol metabolic process"/>
    <property type="evidence" value="ECO:0007669"/>
    <property type="project" value="UniProtKB-KW"/>
</dbReference>
<evidence type="ECO:0000259" key="8">
    <source>
        <dbReference type="PROSITE" id="PS51704"/>
    </source>
</evidence>
<evidence type="ECO:0000313" key="9">
    <source>
        <dbReference type="EMBL" id="KAL0342439.1"/>
    </source>
</evidence>
<dbReference type="PANTHER" id="PTHR43620">
    <property type="entry name" value="GLYCEROPHOSPHORYL DIESTER PHOSPHODIESTERASE"/>
    <property type="match status" value="1"/>
</dbReference>
<feature type="transmembrane region" description="Helical" evidence="7">
    <location>
        <begin position="41"/>
        <end position="64"/>
    </location>
</feature>
<dbReference type="GO" id="GO:0005773">
    <property type="term" value="C:vacuole"/>
    <property type="evidence" value="ECO:0007669"/>
    <property type="project" value="TreeGrafter"/>
</dbReference>
<keyword evidence="7" id="KW-0472">Membrane</keyword>
<keyword evidence="5" id="KW-0378">Hydrolase</keyword>
<evidence type="ECO:0000256" key="7">
    <source>
        <dbReference type="SAM" id="Phobius"/>
    </source>
</evidence>
<gene>
    <name evidence="9" type="ORF">Scaly_1906500</name>
</gene>
<evidence type="ECO:0000256" key="5">
    <source>
        <dbReference type="ARBA" id="ARBA00022801"/>
    </source>
</evidence>
<keyword evidence="3" id="KW-0732">Signal</keyword>
<dbReference type="GO" id="GO:0006629">
    <property type="term" value="P:lipid metabolic process"/>
    <property type="evidence" value="ECO:0007669"/>
    <property type="project" value="InterPro"/>
</dbReference>
<keyword evidence="7" id="KW-0812">Transmembrane</keyword>
<accession>A0AAW2NFR3</accession>
<dbReference type="EC" id="3.1.4.46" evidence="2"/>